<dbReference type="Pfam" id="PF00528">
    <property type="entry name" value="BPD_transp_1"/>
    <property type="match status" value="1"/>
</dbReference>
<accession>A0ABS4I689</accession>
<evidence type="ECO:0000256" key="6">
    <source>
        <dbReference type="ARBA" id="ARBA00023136"/>
    </source>
</evidence>
<feature type="transmembrane region" description="Helical" evidence="7">
    <location>
        <begin position="145"/>
        <end position="165"/>
    </location>
</feature>
<dbReference type="InterPro" id="IPR000515">
    <property type="entry name" value="MetI-like"/>
</dbReference>
<keyword evidence="4 7" id="KW-0812">Transmembrane</keyword>
<name>A0ABS4I689_9BACL</name>
<feature type="transmembrane region" description="Helical" evidence="7">
    <location>
        <begin position="12"/>
        <end position="33"/>
    </location>
</feature>
<gene>
    <name evidence="9" type="ORF">J2Z65_005695</name>
</gene>
<feature type="transmembrane region" description="Helical" evidence="7">
    <location>
        <begin position="217"/>
        <end position="236"/>
    </location>
</feature>
<evidence type="ECO:0000256" key="1">
    <source>
        <dbReference type="ARBA" id="ARBA00004651"/>
    </source>
</evidence>
<evidence type="ECO:0000256" key="5">
    <source>
        <dbReference type="ARBA" id="ARBA00022989"/>
    </source>
</evidence>
<feature type="domain" description="ABC transmembrane type-1" evidence="8">
    <location>
        <begin position="74"/>
        <end position="266"/>
    </location>
</feature>
<dbReference type="Proteomes" id="UP001519344">
    <property type="component" value="Unassembled WGS sequence"/>
</dbReference>
<keyword evidence="5 7" id="KW-1133">Transmembrane helix</keyword>
<evidence type="ECO:0000256" key="4">
    <source>
        <dbReference type="ARBA" id="ARBA00022692"/>
    </source>
</evidence>
<dbReference type="PROSITE" id="PS50928">
    <property type="entry name" value="ABC_TM1"/>
    <property type="match status" value="1"/>
</dbReference>
<dbReference type="Gene3D" id="1.10.3720.10">
    <property type="entry name" value="MetI-like"/>
    <property type="match status" value="1"/>
</dbReference>
<feature type="transmembrane region" description="Helical" evidence="7">
    <location>
        <begin position="186"/>
        <end position="211"/>
    </location>
</feature>
<organism evidence="9 10">
    <name type="scientific">Paenibacillus aceris</name>
    <dbReference type="NCBI Taxonomy" id="869555"/>
    <lineage>
        <taxon>Bacteria</taxon>
        <taxon>Bacillati</taxon>
        <taxon>Bacillota</taxon>
        <taxon>Bacilli</taxon>
        <taxon>Bacillales</taxon>
        <taxon>Paenibacillaceae</taxon>
        <taxon>Paenibacillus</taxon>
    </lineage>
</organism>
<feature type="transmembrane region" description="Helical" evidence="7">
    <location>
        <begin position="109"/>
        <end position="133"/>
    </location>
</feature>
<dbReference type="PANTHER" id="PTHR43744">
    <property type="entry name" value="ABC TRANSPORTER PERMEASE PROTEIN MG189-RELATED-RELATED"/>
    <property type="match status" value="1"/>
</dbReference>
<evidence type="ECO:0000313" key="9">
    <source>
        <dbReference type="EMBL" id="MBP1966436.1"/>
    </source>
</evidence>
<keyword evidence="3" id="KW-1003">Cell membrane</keyword>
<protein>
    <submittedName>
        <fullName evidence="9">ABC-type glycerol-3-phosphate transport system permease component</fullName>
    </submittedName>
</protein>
<dbReference type="EMBL" id="JAGGKV010000021">
    <property type="protein sequence ID" value="MBP1966436.1"/>
    <property type="molecule type" value="Genomic_DNA"/>
</dbReference>
<evidence type="ECO:0000256" key="2">
    <source>
        <dbReference type="ARBA" id="ARBA00022448"/>
    </source>
</evidence>
<dbReference type="PANTHER" id="PTHR43744:SF6">
    <property type="entry name" value="ABC TRANSPORTER PERMEASE PROTEIN YESQ-RELATED"/>
    <property type="match status" value="1"/>
</dbReference>
<proteinExistence type="inferred from homology"/>
<dbReference type="InterPro" id="IPR035906">
    <property type="entry name" value="MetI-like_sf"/>
</dbReference>
<dbReference type="SUPFAM" id="SSF161098">
    <property type="entry name" value="MetI-like"/>
    <property type="match status" value="1"/>
</dbReference>
<feature type="transmembrane region" description="Helical" evidence="7">
    <location>
        <begin position="248"/>
        <end position="266"/>
    </location>
</feature>
<keyword evidence="6 7" id="KW-0472">Membrane</keyword>
<dbReference type="CDD" id="cd06261">
    <property type="entry name" value="TM_PBP2"/>
    <property type="match status" value="1"/>
</dbReference>
<dbReference type="RefSeq" id="WP_167068771.1">
    <property type="nucleotide sequence ID" value="NZ_JAAOZR010000097.1"/>
</dbReference>
<sequence length="281" mass="32202">MIVRASVRWKTPLTHLLLLVVGLLMLYPLFWWIGASLKSNTELLSPNLFPQEWLWSNYTKGWVAIPRYTFTHFYLNSFKLMLAILVTTIFSCSLTAFGFARLDFPLRKFFFSILLITLMLPGQVTLVPQYVLFNGLGWINTYWPLILPHLLAADAFFVFLLIQFIRGIPRELDESAKMDGSSSFGIYLKIVMPLTKPALVTVGIYCFIWNWDNFFGQLIYLNSVSNYTVVLALRMFIDTQGNLPWGQLLAMSLISVIPATIIFFMLQRHFVEGIATTGIKG</sequence>
<comment type="caution">
    <text evidence="9">The sequence shown here is derived from an EMBL/GenBank/DDBJ whole genome shotgun (WGS) entry which is preliminary data.</text>
</comment>
<feature type="transmembrane region" description="Helical" evidence="7">
    <location>
        <begin position="80"/>
        <end position="102"/>
    </location>
</feature>
<comment type="similarity">
    <text evidence="7">Belongs to the binding-protein-dependent transport system permease family.</text>
</comment>
<comment type="subcellular location">
    <subcellularLocation>
        <location evidence="1 7">Cell membrane</location>
        <topology evidence="1 7">Multi-pass membrane protein</topology>
    </subcellularLocation>
</comment>
<keyword evidence="2 7" id="KW-0813">Transport</keyword>
<reference evidence="9 10" key="1">
    <citation type="submission" date="2021-03" db="EMBL/GenBank/DDBJ databases">
        <title>Genomic Encyclopedia of Type Strains, Phase IV (KMG-IV): sequencing the most valuable type-strain genomes for metagenomic binning, comparative biology and taxonomic classification.</title>
        <authorList>
            <person name="Goeker M."/>
        </authorList>
    </citation>
    <scope>NUCLEOTIDE SEQUENCE [LARGE SCALE GENOMIC DNA]</scope>
    <source>
        <strain evidence="9 10">DSM 24950</strain>
    </source>
</reference>
<evidence type="ECO:0000256" key="7">
    <source>
        <dbReference type="RuleBase" id="RU363032"/>
    </source>
</evidence>
<evidence type="ECO:0000256" key="3">
    <source>
        <dbReference type="ARBA" id="ARBA00022475"/>
    </source>
</evidence>
<evidence type="ECO:0000313" key="10">
    <source>
        <dbReference type="Proteomes" id="UP001519344"/>
    </source>
</evidence>
<keyword evidence="10" id="KW-1185">Reference proteome</keyword>
<evidence type="ECO:0000259" key="8">
    <source>
        <dbReference type="PROSITE" id="PS50928"/>
    </source>
</evidence>